<gene>
    <name evidence="1" type="ORF">CD33_06860</name>
</gene>
<name>A0A0A3HUK3_9BACL</name>
<evidence type="ECO:0000313" key="2">
    <source>
        <dbReference type="Proteomes" id="UP000030408"/>
    </source>
</evidence>
<sequence length="144" mass="16452">MKFHLLGDDFEKVEIEVVTRSHPNTTDYWDINWIDSKISVEIPGYVVQFHAALRTDEISDFLQGLKLMYSNLRGKAALNNLDNAIFFECEMDHLGKLKWLGETCYPAGYGALLKFEFSSDQSYLKKLIKELEAILSAFPVIGNP</sequence>
<accession>A0A0A3HUK3</accession>
<proteinExistence type="predicted"/>
<dbReference type="eggNOG" id="ENOG5032M9W">
    <property type="taxonomic scope" value="Bacteria"/>
</dbReference>
<evidence type="ECO:0000313" key="1">
    <source>
        <dbReference type="EMBL" id="KGR76261.1"/>
    </source>
</evidence>
<dbReference type="AlphaFoldDB" id="A0A0A3HUK3"/>
<keyword evidence="2" id="KW-1185">Reference proteome</keyword>
<dbReference type="EMBL" id="JPVO01000046">
    <property type="protein sequence ID" value="KGR76261.1"/>
    <property type="molecule type" value="Genomic_DNA"/>
</dbReference>
<reference evidence="1 2" key="1">
    <citation type="submission" date="2014-02" db="EMBL/GenBank/DDBJ databases">
        <title>Draft genome sequence of Lysinibacillus sinduriensis JCM 15800.</title>
        <authorList>
            <person name="Zhang F."/>
            <person name="Wang G."/>
            <person name="Zhang L."/>
        </authorList>
    </citation>
    <scope>NUCLEOTIDE SEQUENCE [LARGE SCALE GENOMIC DNA]</scope>
    <source>
        <strain evidence="1 2">JCM 15800</strain>
    </source>
</reference>
<dbReference type="InterPro" id="IPR056510">
    <property type="entry name" value="WapI"/>
</dbReference>
<dbReference type="Proteomes" id="UP000030408">
    <property type="component" value="Unassembled WGS sequence"/>
</dbReference>
<protein>
    <submittedName>
        <fullName evidence="1">Uncharacterized protein</fullName>
    </submittedName>
</protein>
<organism evidence="1 2">
    <name type="scientific">Ureibacillus sinduriensis BLB-1 = JCM 15800</name>
    <dbReference type="NCBI Taxonomy" id="1384057"/>
    <lineage>
        <taxon>Bacteria</taxon>
        <taxon>Bacillati</taxon>
        <taxon>Bacillota</taxon>
        <taxon>Bacilli</taxon>
        <taxon>Bacillales</taxon>
        <taxon>Caryophanaceae</taxon>
        <taxon>Ureibacillus</taxon>
    </lineage>
</organism>
<comment type="caution">
    <text evidence="1">The sequence shown here is derived from an EMBL/GenBank/DDBJ whole genome shotgun (WGS) entry which is preliminary data.</text>
</comment>
<dbReference type="RefSeq" id="WP_036199293.1">
    <property type="nucleotide sequence ID" value="NZ_AVCY01000010.1"/>
</dbReference>
<dbReference type="Pfam" id="PF24716">
    <property type="entry name" value="WapI"/>
    <property type="match status" value="1"/>
</dbReference>
<dbReference type="OrthoDB" id="1495261at2"/>